<dbReference type="RefSeq" id="WP_073094553.1">
    <property type="nucleotide sequence ID" value="NZ_FRCY01000005.1"/>
</dbReference>
<keyword evidence="1" id="KW-0812">Transmembrane</keyword>
<dbReference type="Proteomes" id="UP000184513">
    <property type="component" value="Unassembled WGS sequence"/>
</dbReference>
<accession>A0A1M7NHL2</accession>
<feature type="transmembrane region" description="Helical" evidence="1">
    <location>
        <begin position="119"/>
        <end position="141"/>
    </location>
</feature>
<dbReference type="EMBL" id="FRCY01000005">
    <property type="protein sequence ID" value="SHN03212.1"/>
    <property type="molecule type" value="Genomic_DNA"/>
</dbReference>
<dbReference type="Pfam" id="PF14126">
    <property type="entry name" value="DUF4293"/>
    <property type="match status" value="1"/>
</dbReference>
<evidence type="ECO:0000313" key="3">
    <source>
        <dbReference type="Proteomes" id="UP000184513"/>
    </source>
</evidence>
<name>A0A1M7NHL2_9BACT</name>
<organism evidence="2 3">
    <name type="scientific">Cyclobacterium lianum</name>
    <dbReference type="NCBI Taxonomy" id="388280"/>
    <lineage>
        <taxon>Bacteria</taxon>
        <taxon>Pseudomonadati</taxon>
        <taxon>Bacteroidota</taxon>
        <taxon>Cytophagia</taxon>
        <taxon>Cytophagales</taxon>
        <taxon>Cyclobacteriaceae</taxon>
        <taxon>Cyclobacterium</taxon>
    </lineage>
</organism>
<feature type="transmembrane region" description="Helical" evidence="1">
    <location>
        <begin position="7"/>
        <end position="27"/>
    </location>
</feature>
<keyword evidence="1" id="KW-0472">Membrane</keyword>
<evidence type="ECO:0000313" key="2">
    <source>
        <dbReference type="EMBL" id="SHN03212.1"/>
    </source>
</evidence>
<keyword evidence="3" id="KW-1185">Reference proteome</keyword>
<dbReference type="AlphaFoldDB" id="A0A1M7NHL2"/>
<evidence type="ECO:0000256" key="1">
    <source>
        <dbReference type="SAM" id="Phobius"/>
    </source>
</evidence>
<proteinExistence type="predicted"/>
<feature type="transmembrane region" description="Helical" evidence="1">
    <location>
        <begin position="61"/>
        <end position="79"/>
    </location>
</feature>
<gene>
    <name evidence="2" type="ORF">SAMN04488057_105331</name>
</gene>
<protein>
    <recommendedName>
        <fullName evidence="4">DUF4293 family protein</fullName>
    </recommendedName>
</protein>
<reference evidence="2 3" key="1">
    <citation type="submission" date="2016-11" db="EMBL/GenBank/DDBJ databases">
        <authorList>
            <person name="Jaros S."/>
            <person name="Januszkiewicz K."/>
            <person name="Wedrychowicz H."/>
        </authorList>
    </citation>
    <scope>NUCLEOTIDE SEQUENCE [LARGE SCALE GENOMIC DNA]</scope>
    <source>
        <strain evidence="2 3">CGMCC 1.6102</strain>
    </source>
</reference>
<sequence length="159" mass="18095">MIQRIQSIFLLLVAVAMVTAVCTPIWLQVNAMQNQTMEMTAWYITIRDLPQENIATQTSNFYIGIMAILAACLAIYSLFQFKNRKTQLMLNMINALLMGITLGLVVYTSYQANMDFNPAVSGVFVLGFYAIAFGLVMNLFANRFIRKDEMLIRSVDRIR</sequence>
<dbReference type="STRING" id="388280.SAMN04488057_105331"/>
<evidence type="ECO:0008006" key="4">
    <source>
        <dbReference type="Google" id="ProtNLM"/>
    </source>
</evidence>
<keyword evidence="1" id="KW-1133">Transmembrane helix</keyword>
<dbReference type="OrthoDB" id="594989at2"/>
<feature type="transmembrane region" description="Helical" evidence="1">
    <location>
        <begin position="88"/>
        <end position="107"/>
    </location>
</feature>
<dbReference type="InterPro" id="IPR025635">
    <property type="entry name" value="DUF4293"/>
</dbReference>